<dbReference type="GO" id="GO:0005524">
    <property type="term" value="F:ATP binding"/>
    <property type="evidence" value="ECO:0007669"/>
    <property type="project" value="UniProtKB-KW"/>
</dbReference>
<dbReference type="HAMAP" id="MF_00451">
    <property type="entry name" value="NDP_kinase"/>
    <property type="match status" value="1"/>
</dbReference>
<dbReference type="GO" id="GO:0004550">
    <property type="term" value="F:nucleoside diphosphate kinase activity"/>
    <property type="evidence" value="ECO:0007669"/>
    <property type="project" value="UniProtKB-EC"/>
</dbReference>
<protein>
    <recommendedName>
        <fullName evidence="4">Nucleoside diphosphate kinase</fullName>
        <ecNumber evidence="3">2.7.4.6</ecNumber>
    </recommendedName>
</protein>
<dbReference type="PROSITE" id="PS51374">
    <property type="entry name" value="NDPK_LIKE"/>
    <property type="match status" value="1"/>
</dbReference>
<sequence length="173" mass="18508">MPRNNGVVRGNLFMGAGLAGSMAEGSIERTLVLVKPDGVRRGLVGEIVGRLERKGLKLIAARLVRVTPELADRHYAEHKGKPFFPGLVAHITSAPVFAMAVEGRSAIGAVRLLIGATNPQTAAPGTVRGDLALAMTSNLIHASDSPESAARELALYFTERDYLSYERVGVEYQ</sequence>
<dbReference type="InterPro" id="IPR034907">
    <property type="entry name" value="NDK-like_dom"/>
</dbReference>
<evidence type="ECO:0000256" key="6">
    <source>
        <dbReference type="ARBA" id="ARBA00022723"/>
    </source>
</evidence>
<dbReference type="NCBIfam" id="NF001908">
    <property type="entry name" value="PRK00668.1"/>
    <property type="match status" value="1"/>
</dbReference>
<dbReference type="AlphaFoldDB" id="T1CBC1"/>
<feature type="domain" description="Nucleoside diphosphate kinase-like" evidence="12">
    <location>
        <begin position="27"/>
        <end position="164"/>
    </location>
</feature>
<evidence type="ECO:0000256" key="11">
    <source>
        <dbReference type="ARBA" id="ARBA00023080"/>
    </source>
</evidence>
<dbReference type="Gene3D" id="3.30.70.141">
    <property type="entry name" value="Nucleoside diphosphate kinase-like domain"/>
    <property type="match status" value="1"/>
</dbReference>
<dbReference type="CDD" id="cd04413">
    <property type="entry name" value="NDPk_I"/>
    <property type="match status" value="1"/>
</dbReference>
<dbReference type="SMART" id="SM00562">
    <property type="entry name" value="NDK"/>
    <property type="match status" value="1"/>
</dbReference>
<keyword evidence="7" id="KW-0547">Nucleotide-binding</keyword>
<proteinExistence type="inferred from homology"/>
<reference evidence="13" key="2">
    <citation type="journal article" date="2014" name="ISME J.">
        <title>Microbial stratification in low pH oxic and suboxic macroscopic growths along an acid mine drainage.</title>
        <authorList>
            <person name="Mendez-Garcia C."/>
            <person name="Mesa V."/>
            <person name="Sprenger R.R."/>
            <person name="Richter M."/>
            <person name="Diez M.S."/>
            <person name="Solano J."/>
            <person name="Bargiela R."/>
            <person name="Golyshina O.V."/>
            <person name="Manteca A."/>
            <person name="Ramos J.L."/>
            <person name="Gallego J.R."/>
            <person name="Llorente I."/>
            <person name="Martins Dos Santos V.A."/>
            <person name="Jensen O.N."/>
            <person name="Pelaez A.I."/>
            <person name="Sanchez J."/>
            <person name="Ferrer M."/>
        </authorList>
    </citation>
    <scope>NUCLEOTIDE SEQUENCE</scope>
</reference>
<name>T1CBC1_9ZZZZ</name>
<comment type="caution">
    <text evidence="13">The sequence shown here is derived from an EMBL/GenBank/DDBJ whole genome shotgun (WGS) entry which is preliminary data.</text>
</comment>
<evidence type="ECO:0000256" key="3">
    <source>
        <dbReference type="ARBA" id="ARBA00012966"/>
    </source>
</evidence>
<keyword evidence="5 13" id="KW-0808">Transferase</keyword>
<keyword evidence="8 13" id="KW-0418">Kinase</keyword>
<dbReference type="InterPro" id="IPR001564">
    <property type="entry name" value="Nucleoside_diP_kinase"/>
</dbReference>
<dbReference type="EC" id="2.7.4.6" evidence="3"/>
<dbReference type="InterPro" id="IPR023005">
    <property type="entry name" value="Nucleoside_diP_kinase_AS"/>
</dbReference>
<comment type="cofactor">
    <cofactor evidence="1">
        <name>Mg(2+)</name>
        <dbReference type="ChEBI" id="CHEBI:18420"/>
    </cofactor>
</comment>
<accession>T1CBC1</accession>
<dbReference type="GO" id="GO:0006241">
    <property type="term" value="P:CTP biosynthetic process"/>
    <property type="evidence" value="ECO:0007669"/>
    <property type="project" value="InterPro"/>
</dbReference>
<dbReference type="GO" id="GO:0046872">
    <property type="term" value="F:metal ion binding"/>
    <property type="evidence" value="ECO:0007669"/>
    <property type="project" value="UniProtKB-KW"/>
</dbReference>
<evidence type="ECO:0000313" key="13">
    <source>
        <dbReference type="EMBL" id="EQD63845.1"/>
    </source>
</evidence>
<keyword evidence="6" id="KW-0479">Metal-binding</keyword>
<evidence type="ECO:0000256" key="5">
    <source>
        <dbReference type="ARBA" id="ARBA00022679"/>
    </source>
</evidence>
<evidence type="ECO:0000259" key="12">
    <source>
        <dbReference type="SMART" id="SM00562"/>
    </source>
</evidence>
<organism evidence="13">
    <name type="scientific">mine drainage metagenome</name>
    <dbReference type="NCBI Taxonomy" id="410659"/>
    <lineage>
        <taxon>unclassified sequences</taxon>
        <taxon>metagenomes</taxon>
        <taxon>ecological metagenomes</taxon>
    </lineage>
</organism>
<evidence type="ECO:0000256" key="10">
    <source>
        <dbReference type="ARBA" id="ARBA00022842"/>
    </source>
</evidence>
<keyword evidence="11" id="KW-0546">Nucleotide metabolism</keyword>
<reference evidence="13" key="1">
    <citation type="submission" date="2013-08" db="EMBL/GenBank/DDBJ databases">
        <authorList>
            <person name="Mendez C."/>
            <person name="Richter M."/>
            <person name="Ferrer M."/>
            <person name="Sanchez J."/>
        </authorList>
    </citation>
    <scope>NUCLEOTIDE SEQUENCE</scope>
</reference>
<evidence type="ECO:0000256" key="9">
    <source>
        <dbReference type="ARBA" id="ARBA00022840"/>
    </source>
</evidence>
<keyword evidence="9" id="KW-0067">ATP-binding</keyword>
<dbReference type="GO" id="GO:0006183">
    <property type="term" value="P:GTP biosynthetic process"/>
    <property type="evidence" value="ECO:0007669"/>
    <property type="project" value="InterPro"/>
</dbReference>
<evidence type="ECO:0000256" key="8">
    <source>
        <dbReference type="ARBA" id="ARBA00022777"/>
    </source>
</evidence>
<evidence type="ECO:0000256" key="2">
    <source>
        <dbReference type="ARBA" id="ARBA00008142"/>
    </source>
</evidence>
<dbReference type="PROSITE" id="PS00469">
    <property type="entry name" value="NDPK"/>
    <property type="match status" value="1"/>
</dbReference>
<evidence type="ECO:0000256" key="4">
    <source>
        <dbReference type="ARBA" id="ARBA00017632"/>
    </source>
</evidence>
<keyword evidence="10" id="KW-0460">Magnesium</keyword>
<evidence type="ECO:0000256" key="7">
    <source>
        <dbReference type="ARBA" id="ARBA00022741"/>
    </source>
</evidence>
<gene>
    <name evidence="13" type="ORF">B1B_06824</name>
</gene>
<dbReference type="PANTHER" id="PTHR11349">
    <property type="entry name" value="NUCLEOSIDE DIPHOSPHATE KINASE"/>
    <property type="match status" value="1"/>
</dbReference>
<dbReference type="Pfam" id="PF00334">
    <property type="entry name" value="NDK"/>
    <property type="match status" value="1"/>
</dbReference>
<evidence type="ECO:0000256" key="1">
    <source>
        <dbReference type="ARBA" id="ARBA00001946"/>
    </source>
</evidence>
<dbReference type="GO" id="GO:0006228">
    <property type="term" value="P:UTP biosynthetic process"/>
    <property type="evidence" value="ECO:0007669"/>
    <property type="project" value="InterPro"/>
</dbReference>
<dbReference type="FunFam" id="3.30.70.141:FF:000003">
    <property type="entry name" value="Nucleoside diphosphate kinase"/>
    <property type="match status" value="1"/>
</dbReference>
<dbReference type="PRINTS" id="PR01243">
    <property type="entry name" value="NUCDPKINASE"/>
</dbReference>
<dbReference type="SUPFAM" id="SSF54919">
    <property type="entry name" value="Nucleoside diphosphate kinase, NDK"/>
    <property type="match status" value="1"/>
</dbReference>
<dbReference type="InterPro" id="IPR036850">
    <property type="entry name" value="NDK-like_dom_sf"/>
</dbReference>
<dbReference type="EMBL" id="AUZY01004333">
    <property type="protein sequence ID" value="EQD63845.1"/>
    <property type="molecule type" value="Genomic_DNA"/>
</dbReference>
<comment type="similarity">
    <text evidence="2">Belongs to the NDK family.</text>
</comment>